<protein>
    <submittedName>
        <fullName evidence="1">Uncharacterized protein</fullName>
    </submittedName>
</protein>
<proteinExistence type="predicted"/>
<evidence type="ECO:0000313" key="2">
    <source>
        <dbReference type="Proteomes" id="UP001163321"/>
    </source>
</evidence>
<organism evidence="1 2">
    <name type="scientific">Peronosclerospora sorghi</name>
    <dbReference type="NCBI Taxonomy" id="230839"/>
    <lineage>
        <taxon>Eukaryota</taxon>
        <taxon>Sar</taxon>
        <taxon>Stramenopiles</taxon>
        <taxon>Oomycota</taxon>
        <taxon>Peronosporomycetes</taxon>
        <taxon>Peronosporales</taxon>
        <taxon>Peronosporaceae</taxon>
        <taxon>Peronosclerospora</taxon>
    </lineage>
</organism>
<gene>
    <name evidence="1" type="ORF">PsorP6_013851</name>
</gene>
<accession>A0ACC0VGL7</accession>
<keyword evidence="2" id="KW-1185">Reference proteome</keyword>
<dbReference type="EMBL" id="CM047588">
    <property type="protein sequence ID" value="KAI9905574.1"/>
    <property type="molecule type" value="Genomic_DNA"/>
</dbReference>
<name>A0ACC0VGL7_9STRA</name>
<evidence type="ECO:0000313" key="1">
    <source>
        <dbReference type="EMBL" id="KAI9905574.1"/>
    </source>
</evidence>
<reference evidence="1 2" key="1">
    <citation type="journal article" date="2022" name="bioRxiv">
        <title>The genome of the oomycete Peronosclerospora sorghi, a cosmopolitan pathogen of maize and sorghum, is inflated with dispersed pseudogenes.</title>
        <authorList>
            <person name="Fletcher K."/>
            <person name="Martin F."/>
            <person name="Isakeit T."/>
            <person name="Cavanaugh K."/>
            <person name="Magill C."/>
            <person name="Michelmore R."/>
        </authorList>
    </citation>
    <scope>NUCLEOTIDE SEQUENCE [LARGE SCALE GENOMIC DNA]</scope>
    <source>
        <strain evidence="1">P6</strain>
    </source>
</reference>
<dbReference type="Proteomes" id="UP001163321">
    <property type="component" value="Chromosome 9"/>
</dbReference>
<comment type="caution">
    <text evidence="1">The sequence shown here is derived from an EMBL/GenBank/DDBJ whole genome shotgun (WGS) entry which is preliminary data.</text>
</comment>
<sequence>MEAPALQEDALPQHFQDLYVTKVLEKLCTSNKTPHDAATELRKAVQKLHELQQEFVAKQAKHNLLDRLAQVENLEEEKKATAVRKVQVETGLEHEKGELQSAVQERNDALRLLEKRIDEVEREKKLVLEHERTRDAHESELAQLNAMWKEIQTKNAHRKVAVQVATGFMITDEEDCNRVLDQQVQIIHEMNQKQKLLEVRSTVAQIVLLVVQLKLFHSH</sequence>